<dbReference type="EMBL" id="FOOX01000012">
    <property type="protein sequence ID" value="SFG93126.1"/>
    <property type="molecule type" value="Genomic_DNA"/>
</dbReference>
<dbReference type="GO" id="GO:0016787">
    <property type="term" value="F:hydrolase activity"/>
    <property type="evidence" value="ECO:0007669"/>
    <property type="project" value="UniProtKB-ARBA"/>
</dbReference>
<keyword evidence="2" id="KW-1185">Reference proteome</keyword>
<accession>A0A1I2VZB5</accession>
<dbReference type="OrthoDB" id="8580666at2"/>
<sequence length="274" mass="31282">MENKVILVLIDGLNYEVGVSRMGFLHHLVENEIAQLYKVQTELPTLSRPLYEVILTGTPPYENGIVNNQITRKSKETGLFELARNNALTTAAAAYSWISELYNRSPFNLIEDRDQKNKGMNIQYGKFYFDDAYPDSHLFIDGEVLRRNFDPHFLLIHPMGADYTGHLYGANSQEYYNITLKIDSILSTLLTLWIKEDYQIIITSDHGMSADKNHGGIAESERMVPLWTIGSSFKKSKTEPELVIPQRGIAPTICRLLNIEKAKKMLDYHIPGLR</sequence>
<dbReference type="Gene3D" id="3.40.720.10">
    <property type="entry name" value="Alkaline Phosphatase, subunit A"/>
    <property type="match status" value="1"/>
</dbReference>
<dbReference type="RefSeq" id="WP_092472368.1">
    <property type="nucleotide sequence ID" value="NZ_FOOX01000012.1"/>
</dbReference>
<dbReference type="PANTHER" id="PTHR10151:SF120">
    <property type="entry name" value="BIS(5'-ADENOSYL)-TRIPHOSPHATASE"/>
    <property type="match status" value="1"/>
</dbReference>
<name>A0A1I2VZB5_9FIRM</name>
<dbReference type="Pfam" id="PF01663">
    <property type="entry name" value="Phosphodiest"/>
    <property type="match status" value="1"/>
</dbReference>
<evidence type="ECO:0000313" key="2">
    <source>
        <dbReference type="Proteomes" id="UP000199337"/>
    </source>
</evidence>
<gene>
    <name evidence="1" type="ORF">SAMN05660649_03187</name>
</gene>
<dbReference type="InterPro" id="IPR017850">
    <property type="entry name" value="Alkaline_phosphatase_core_sf"/>
</dbReference>
<dbReference type="InterPro" id="IPR002591">
    <property type="entry name" value="Phosphodiest/P_Trfase"/>
</dbReference>
<proteinExistence type="predicted"/>
<dbReference type="SUPFAM" id="SSF53649">
    <property type="entry name" value="Alkaline phosphatase-like"/>
    <property type="match status" value="1"/>
</dbReference>
<reference evidence="2" key="1">
    <citation type="submission" date="2016-10" db="EMBL/GenBank/DDBJ databases">
        <authorList>
            <person name="Varghese N."/>
            <person name="Submissions S."/>
        </authorList>
    </citation>
    <scope>NUCLEOTIDE SEQUENCE [LARGE SCALE GENOMIC DNA]</scope>
    <source>
        <strain evidence="2">DSM 17038</strain>
    </source>
</reference>
<protein>
    <submittedName>
        <fullName evidence="1">Type I phosphodiesterase / nucleotide pyrophosphatase</fullName>
    </submittedName>
</protein>
<organism evidence="1 2">
    <name type="scientific">Desulfotruncus arcticus DSM 17038</name>
    <dbReference type="NCBI Taxonomy" id="1121424"/>
    <lineage>
        <taxon>Bacteria</taxon>
        <taxon>Bacillati</taxon>
        <taxon>Bacillota</taxon>
        <taxon>Clostridia</taxon>
        <taxon>Eubacteriales</taxon>
        <taxon>Desulfallaceae</taxon>
        <taxon>Desulfotruncus</taxon>
    </lineage>
</organism>
<evidence type="ECO:0000313" key="1">
    <source>
        <dbReference type="EMBL" id="SFG93126.1"/>
    </source>
</evidence>
<dbReference type="AlphaFoldDB" id="A0A1I2VZB5"/>
<dbReference type="Proteomes" id="UP000199337">
    <property type="component" value="Unassembled WGS sequence"/>
</dbReference>
<dbReference type="STRING" id="341036.SAMN05660649_03187"/>
<dbReference type="PANTHER" id="PTHR10151">
    <property type="entry name" value="ECTONUCLEOTIDE PYROPHOSPHATASE/PHOSPHODIESTERASE"/>
    <property type="match status" value="1"/>
</dbReference>